<dbReference type="KEGG" id="bag:Bcoa_1732"/>
<keyword evidence="1" id="KW-0472">Membrane</keyword>
<dbReference type="EMBL" id="CP003056">
    <property type="protein sequence ID" value="AEP00927.1"/>
    <property type="molecule type" value="Genomic_DNA"/>
</dbReference>
<feature type="transmembrane region" description="Helical" evidence="1">
    <location>
        <begin position="189"/>
        <end position="208"/>
    </location>
</feature>
<protein>
    <recommendedName>
        <fullName evidence="4">Integral membrane protein</fullName>
    </recommendedName>
</protein>
<proteinExistence type="predicted"/>
<keyword evidence="1" id="KW-1133">Transmembrane helix</keyword>
<dbReference type="AlphaFoldDB" id="G2THZ4"/>
<feature type="transmembrane region" description="Helical" evidence="1">
    <location>
        <begin position="313"/>
        <end position="332"/>
    </location>
</feature>
<feature type="transmembrane region" description="Helical" evidence="1">
    <location>
        <begin position="125"/>
        <end position="144"/>
    </location>
</feature>
<feature type="transmembrane region" description="Helical" evidence="1">
    <location>
        <begin position="150"/>
        <end position="169"/>
    </location>
</feature>
<dbReference type="Pfam" id="PF04657">
    <property type="entry name" value="DMT_YdcZ"/>
    <property type="match status" value="2"/>
</dbReference>
<dbReference type="eggNOG" id="COG3238">
    <property type="taxonomic scope" value="Bacteria"/>
</dbReference>
<dbReference type="InterPro" id="IPR006750">
    <property type="entry name" value="YdcZ"/>
</dbReference>
<feature type="transmembrane region" description="Helical" evidence="1">
    <location>
        <begin position="22"/>
        <end position="43"/>
    </location>
</feature>
<evidence type="ECO:0000256" key="1">
    <source>
        <dbReference type="SAM" id="Phobius"/>
    </source>
</evidence>
<dbReference type="HOGENOM" id="CLU_068878_0_0_9"/>
<evidence type="ECO:0008006" key="4">
    <source>
        <dbReference type="Google" id="ProtNLM"/>
    </source>
</evidence>
<gene>
    <name evidence="2" type="ORF">Bcoa_1732</name>
</gene>
<dbReference type="Proteomes" id="UP000009283">
    <property type="component" value="Chromosome"/>
</dbReference>
<dbReference type="PANTHER" id="PTHR34821:SF2">
    <property type="entry name" value="INNER MEMBRANE PROTEIN YDCZ"/>
    <property type="match status" value="1"/>
</dbReference>
<feature type="transmembrane region" description="Helical" evidence="1">
    <location>
        <begin position="283"/>
        <end position="301"/>
    </location>
</feature>
<accession>G2THZ4</accession>
<feature type="transmembrane region" description="Helical" evidence="1">
    <location>
        <begin position="258"/>
        <end position="277"/>
    </location>
</feature>
<feature type="transmembrane region" description="Helical" evidence="1">
    <location>
        <begin position="220"/>
        <end position="238"/>
    </location>
</feature>
<dbReference type="PANTHER" id="PTHR34821">
    <property type="entry name" value="INNER MEMBRANE PROTEIN YDCZ"/>
    <property type="match status" value="1"/>
</dbReference>
<feature type="transmembrane region" description="Helical" evidence="1">
    <location>
        <begin position="50"/>
        <end position="72"/>
    </location>
</feature>
<organism evidence="2 3">
    <name type="scientific">Heyndrickxia coagulans 36D1</name>
    <dbReference type="NCBI Taxonomy" id="345219"/>
    <lineage>
        <taxon>Bacteria</taxon>
        <taxon>Bacillati</taxon>
        <taxon>Bacillota</taxon>
        <taxon>Bacilli</taxon>
        <taxon>Bacillales</taxon>
        <taxon>Bacillaceae</taxon>
        <taxon>Heyndrickxia</taxon>
    </lineage>
</organism>
<evidence type="ECO:0000313" key="3">
    <source>
        <dbReference type="Proteomes" id="UP000009283"/>
    </source>
</evidence>
<sequence>MNLNLSVLRKGPGKTIRLKKEGAMFAVFAGIATGFGLAVQTAINSQLRKFVVSPFLASMISFLVGTVFLAAATAVSRTPLGVPAGLFLNQPVWIWFGGICGVIGLTSNILLFPKLGSVQTTVMPILGMILMGMLIDQFGWFHSIRQSFGINRAIGVFLVLAGVVFAVVVPEAIAKRHSAIEEQKGENIWIWRLLGIAAGMIMAVQAAINGKLGTVLHSPVHAAFISFFVGSVVLVLIVGIKDRSFTNIKEPVKQSAPWWVWLGGIIGGLYILINVFLVDHIGTGQTVILALFGQIAGSLVVERFGLFKSLKRRIVPVQILGLAIMLSGVILIKMF</sequence>
<name>G2THZ4_HEYCO</name>
<dbReference type="GO" id="GO:0005886">
    <property type="term" value="C:plasma membrane"/>
    <property type="evidence" value="ECO:0007669"/>
    <property type="project" value="TreeGrafter"/>
</dbReference>
<evidence type="ECO:0000313" key="2">
    <source>
        <dbReference type="EMBL" id="AEP00927.1"/>
    </source>
</evidence>
<keyword evidence="1" id="KW-0812">Transmembrane</keyword>
<feature type="transmembrane region" description="Helical" evidence="1">
    <location>
        <begin position="92"/>
        <end position="113"/>
    </location>
</feature>
<reference evidence="2 3" key="1">
    <citation type="journal article" date="2011" name="Stand. Genomic Sci.">
        <title>Complete Genome Sequence of a thermotolerant sporogenic lactic acid bacterium, Bacillus coagulans strain 36D1.</title>
        <authorList>
            <person name="Rhee M.S."/>
            <person name="Moritz B.E."/>
            <person name="Xie G."/>
            <person name="Glavina Del Rio T."/>
            <person name="Dalin E."/>
            <person name="Tice H."/>
            <person name="Bruce D."/>
            <person name="Goodwin L."/>
            <person name="Chertkov O."/>
            <person name="Brettin T."/>
            <person name="Han C."/>
            <person name="Detter C."/>
            <person name="Pitluck S."/>
            <person name="Land M.L."/>
            <person name="Patel M."/>
            <person name="Ou M."/>
            <person name="Harbrucker R."/>
            <person name="Ingram L.O."/>
            <person name="Shanmugam K.T."/>
        </authorList>
    </citation>
    <scope>NUCLEOTIDE SEQUENCE [LARGE SCALE GENOMIC DNA]</scope>
    <source>
        <strain evidence="2 3">36D1</strain>
    </source>
</reference>